<dbReference type="Gene3D" id="3.40.190.10">
    <property type="entry name" value="Periplasmic binding protein-like II"/>
    <property type="match status" value="1"/>
</dbReference>
<dbReference type="PROSITE" id="PS51257">
    <property type="entry name" value="PROKAR_LIPOPROTEIN"/>
    <property type="match status" value="1"/>
</dbReference>
<comment type="caution">
    <text evidence="3">The sequence shown here is derived from an EMBL/GenBank/DDBJ whole genome shotgun (WGS) entry which is preliminary data.</text>
</comment>
<dbReference type="PANTHER" id="PTHR30290:SF65">
    <property type="entry name" value="MONOACYL PHOSPHATIDYLINOSITOL TETRAMANNOSIDE-BINDING PROTEIN LPQW-RELATED"/>
    <property type="match status" value="1"/>
</dbReference>
<evidence type="ECO:0000256" key="1">
    <source>
        <dbReference type="SAM" id="SignalP"/>
    </source>
</evidence>
<dbReference type="Proteomes" id="UP001501444">
    <property type="component" value="Unassembled WGS sequence"/>
</dbReference>
<dbReference type="InterPro" id="IPR039424">
    <property type="entry name" value="SBP_5"/>
</dbReference>
<organism evidence="3 4">
    <name type="scientific">Dactylosporangium salmoneum</name>
    <dbReference type="NCBI Taxonomy" id="53361"/>
    <lineage>
        <taxon>Bacteria</taxon>
        <taxon>Bacillati</taxon>
        <taxon>Actinomycetota</taxon>
        <taxon>Actinomycetes</taxon>
        <taxon>Micromonosporales</taxon>
        <taxon>Micromonosporaceae</taxon>
        <taxon>Dactylosporangium</taxon>
    </lineage>
</organism>
<feature type="domain" description="Solute-binding protein family 5" evidence="2">
    <location>
        <begin position="83"/>
        <end position="438"/>
    </location>
</feature>
<dbReference type="Pfam" id="PF00496">
    <property type="entry name" value="SBP_bac_5"/>
    <property type="match status" value="1"/>
</dbReference>
<protein>
    <submittedName>
        <fullName evidence="3">ABC transporter substrate-binding protein</fullName>
    </submittedName>
</protein>
<evidence type="ECO:0000313" key="4">
    <source>
        <dbReference type="Proteomes" id="UP001501444"/>
    </source>
</evidence>
<dbReference type="CDD" id="cd00995">
    <property type="entry name" value="PBP2_NikA_DppA_OppA_like"/>
    <property type="match status" value="1"/>
</dbReference>
<dbReference type="RefSeq" id="WP_344613710.1">
    <property type="nucleotide sequence ID" value="NZ_BAAARV010000027.1"/>
</dbReference>
<dbReference type="Gene3D" id="3.10.105.10">
    <property type="entry name" value="Dipeptide-binding Protein, Domain 3"/>
    <property type="match status" value="1"/>
</dbReference>
<feature type="chain" id="PRO_5046100308" evidence="1">
    <location>
        <begin position="24"/>
        <end position="528"/>
    </location>
</feature>
<evidence type="ECO:0000313" key="3">
    <source>
        <dbReference type="EMBL" id="GAA2348788.1"/>
    </source>
</evidence>
<evidence type="ECO:0000259" key="2">
    <source>
        <dbReference type="Pfam" id="PF00496"/>
    </source>
</evidence>
<dbReference type="EMBL" id="BAAARV010000027">
    <property type="protein sequence ID" value="GAA2348788.1"/>
    <property type="molecule type" value="Genomic_DNA"/>
</dbReference>
<name>A0ABP5TEA6_9ACTN</name>
<dbReference type="InterPro" id="IPR000914">
    <property type="entry name" value="SBP_5_dom"/>
</dbReference>
<reference evidence="4" key="1">
    <citation type="journal article" date="2019" name="Int. J. Syst. Evol. Microbiol.">
        <title>The Global Catalogue of Microorganisms (GCM) 10K type strain sequencing project: providing services to taxonomists for standard genome sequencing and annotation.</title>
        <authorList>
            <consortium name="The Broad Institute Genomics Platform"/>
            <consortium name="The Broad Institute Genome Sequencing Center for Infectious Disease"/>
            <person name="Wu L."/>
            <person name="Ma J."/>
        </authorList>
    </citation>
    <scope>NUCLEOTIDE SEQUENCE [LARGE SCALE GENOMIC DNA]</scope>
    <source>
        <strain evidence="4">JCM 3272</strain>
    </source>
</reference>
<dbReference type="SUPFAM" id="SSF53850">
    <property type="entry name" value="Periplasmic binding protein-like II"/>
    <property type="match status" value="1"/>
</dbReference>
<accession>A0ABP5TEA6</accession>
<keyword evidence="1" id="KW-0732">Signal</keyword>
<proteinExistence type="predicted"/>
<gene>
    <name evidence="3" type="ORF">GCM10010170_037580</name>
</gene>
<sequence>MVRISNGRAAVATLAAVALGVSAAGCGGSANNDREAKGDGTVTIALNGDPGTLSPMQTLVGTALSVNRFAYASLVAIGADGQLQPAVAERWSATATSATFTIRDGVTCQDGSKLTAADVAAEFNYVGDPANKVPLIGLTVPGGAKATADDATRTVTVTAPSPAPFIVQNTALLPLLCQKDLKDPAALAKASAATGPYQLSEAVPGDHYTYVKRAGYAWGPNGATNADMPAKVVFKVITNETTAANLLLNGQLQVATILGADGERLDAAKLKYEGAGTLFGQLLFNEADGRVAADEAVRRALVQAVDLKQLASVATSGHPSDPKHMGELDPAPCRDDVVSGNVPPHDAGAAAAALTAAGWAKDGSGIWAKGGKQLTVGYMYATSMGPTVASASELAAKQWTDFGAKVSSKAVDPANLMSALAGGDWDVAWQPFNVYTPDQLVPFFSGPRPPQGNNLPGIANPDYEAGVKQAMATPGTDGCQQWTKAESALVKRLDVVPFTMSTTRYYGKGVTFQADAGGVIPSTLRIGG</sequence>
<dbReference type="PIRSF" id="PIRSF002741">
    <property type="entry name" value="MppA"/>
    <property type="match status" value="1"/>
</dbReference>
<keyword evidence="4" id="KW-1185">Reference proteome</keyword>
<dbReference type="InterPro" id="IPR030678">
    <property type="entry name" value="Peptide/Ni-bd"/>
</dbReference>
<feature type="signal peptide" evidence="1">
    <location>
        <begin position="1"/>
        <end position="23"/>
    </location>
</feature>
<dbReference type="PANTHER" id="PTHR30290">
    <property type="entry name" value="PERIPLASMIC BINDING COMPONENT OF ABC TRANSPORTER"/>
    <property type="match status" value="1"/>
</dbReference>